<dbReference type="InterPro" id="IPR037518">
    <property type="entry name" value="MPN"/>
</dbReference>
<dbReference type="InterPro" id="IPR007526">
    <property type="entry name" value="SWIRM"/>
</dbReference>
<feature type="region of interest" description="Disordered" evidence="2">
    <location>
        <begin position="48"/>
        <end position="94"/>
    </location>
</feature>
<dbReference type="Proteomes" id="UP000193642">
    <property type="component" value="Unassembled WGS sequence"/>
</dbReference>
<proteinExistence type="predicted"/>
<dbReference type="Gene3D" id="6.10.140.100">
    <property type="match status" value="1"/>
</dbReference>
<dbReference type="OrthoDB" id="118550at2759"/>
<dbReference type="EMBL" id="MCGO01000025">
    <property type="protein sequence ID" value="ORY43379.1"/>
    <property type="molecule type" value="Genomic_DNA"/>
</dbReference>
<evidence type="ECO:0000256" key="1">
    <source>
        <dbReference type="ARBA" id="ARBA00023125"/>
    </source>
</evidence>
<dbReference type="STRING" id="329046.A0A1Y2C8M2"/>
<feature type="compositionally biased region" description="Polar residues" evidence="2">
    <location>
        <begin position="48"/>
        <end position="66"/>
    </location>
</feature>
<evidence type="ECO:0000259" key="4">
    <source>
        <dbReference type="PROSITE" id="PS50934"/>
    </source>
</evidence>
<name>A0A1Y2C8M2_9FUNG</name>
<dbReference type="Pfam" id="PF04433">
    <property type="entry name" value="SWIRM"/>
    <property type="match status" value="1"/>
</dbReference>
<dbReference type="PROSITE" id="PS50934">
    <property type="entry name" value="SWIRM"/>
    <property type="match status" value="1"/>
</dbReference>
<evidence type="ECO:0000259" key="3">
    <source>
        <dbReference type="PROSITE" id="PS50249"/>
    </source>
</evidence>
<dbReference type="InterPro" id="IPR009057">
    <property type="entry name" value="Homeodomain-like_sf"/>
</dbReference>
<dbReference type="PANTHER" id="PTHR10410">
    <property type="entry name" value="EUKARYOTIC TRANSLATION INITIATION FACTOR 3 -RELATED"/>
    <property type="match status" value="1"/>
</dbReference>
<feature type="domain" description="MPN" evidence="3">
    <location>
        <begin position="356"/>
        <end position="493"/>
    </location>
</feature>
<feature type="domain" description="SWIRM" evidence="4">
    <location>
        <begin position="91"/>
        <end position="202"/>
    </location>
</feature>
<keyword evidence="6" id="KW-1185">Reference proteome</keyword>
<dbReference type="Gene3D" id="1.10.10.10">
    <property type="entry name" value="Winged helix-like DNA-binding domain superfamily/Winged helix DNA-binding domain"/>
    <property type="match status" value="1"/>
</dbReference>
<dbReference type="GO" id="GO:0008237">
    <property type="term" value="F:metallopeptidase activity"/>
    <property type="evidence" value="ECO:0007669"/>
    <property type="project" value="InterPro"/>
</dbReference>
<dbReference type="PROSITE" id="PS50249">
    <property type="entry name" value="MPN"/>
    <property type="match status" value="1"/>
</dbReference>
<comment type="caution">
    <text evidence="5">The sequence shown here is derived from an EMBL/GenBank/DDBJ whole genome shotgun (WGS) entry which is preliminary data.</text>
</comment>
<dbReference type="InterPro" id="IPR036388">
    <property type="entry name" value="WH-like_DNA-bd_sf"/>
</dbReference>
<reference evidence="5 6" key="1">
    <citation type="submission" date="2016-07" db="EMBL/GenBank/DDBJ databases">
        <title>Pervasive Adenine N6-methylation of Active Genes in Fungi.</title>
        <authorList>
            <consortium name="DOE Joint Genome Institute"/>
            <person name="Mondo S.J."/>
            <person name="Dannebaum R.O."/>
            <person name="Kuo R.C."/>
            <person name="Labutti K."/>
            <person name="Haridas S."/>
            <person name="Kuo A."/>
            <person name="Salamov A."/>
            <person name="Ahrendt S.R."/>
            <person name="Lipzen A."/>
            <person name="Sullivan W."/>
            <person name="Andreopoulos W.B."/>
            <person name="Clum A."/>
            <person name="Lindquist E."/>
            <person name="Daum C."/>
            <person name="Ramamoorthy G.K."/>
            <person name="Gryganskyi A."/>
            <person name="Culley D."/>
            <person name="Magnuson J.K."/>
            <person name="James T.Y."/>
            <person name="O'Malley M.A."/>
            <person name="Stajich J.E."/>
            <person name="Spatafora J.W."/>
            <person name="Visel A."/>
            <person name="Grigoriev I.V."/>
        </authorList>
    </citation>
    <scope>NUCLEOTIDE SEQUENCE [LARGE SCALE GENOMIC DNA]</scope>
    <source>
        <strain evidence="5 6">JEL800</strain>
    </source>
</reference>
<dbReference type="GO" id="GO:0003677">
    <property type="term" value="F:DNA binding"/>
    <property type="evidence" value="ECO:0007669"/>
    <property type="project" value="UniProtKB-KW"/>
</dbReference>
<keyword evidence="1" id="KW-0238">DNA-binding</keyword>
<dbReference type="SUPFAM" id="SSF46689">
    <property type="entry name" value="Homeodomain-like"/>
    <property type="match status" value="1"/>
</dbReference>
<accession>A0A1Y2C8M2</accession>
<protein>
    <submittedName>
        <fullName evidence="5">Uncharacterized protein</fullName>
    </submittedName>
</protein>
<dbReference type="Pfam" id="PF01398">
    <property type="entry name" value="JAB"/>
    <property type="match status" value="1"/>
</dbReference>
<dbReference type="SMART" id="SM00232">
    <property type="entry name" value="JAB_MPN"/>
    <property type="match status" value="1"/>
</dbReference>
<organism evidence="5 6">
    <name type="scientific">Rhizoclosmatium globosum</name>
    <dbReference type="NCBI Taxonomy" id="329046"/>
    <lineage>
        <taxon>Eukaryota</taxon>
        <taxon>Fungi</taxon>
        <taxon>Fungi incertae sedis</taxon>
        <taxon>Chytridiomycota</taxon>
        <taxon>Chytridiomycota incertae sedis</taxon>
        <taxon>Chytridiomycetes</taxon>
        <taxon>Chytridiales</taxon>
        <taxon>Chytriomycetaceae</taxon>
        <taxon>Rhizoclosmatium</taxon>
    </lineage>
</organism>
<dbReference type="InterPro" id="IPR050242">
    <property type="entry name" value="JAMM_MPN+_peptidase_M67A"/>
</dbReference>
<dbReference type="GO" id="GO:0010468">
    <property type="term" value="P:regulation of gene expression"/>
    <property type="evidence" value="ECO:0007669"/>
    <property type="project" value="UniProtKB-ARBA"/>
</dbReference>
<evidence type="ECO:0000313" key="5">
    <source>
        <dbReference type="EMBL" id="ORY43379.1"/>
    </source>
</evidence>
<evidence type="ECO:0000256" key="2">
    <source>
        <dbReference type="SAM" id="MobiDB-lite"/>
    </source>
</evidence>
<dbReference type="AlphaFoldDB" id="A0A1Y2C8M2"/>
<gene>
    <name evidence="5" type="ORF">BCR33DRAFT_785750</name>
</gene>
<dbReference type="SUPFAM" id="SSF102712">
    <property type="entry name" value="JAB1/MPN domain"/>
    <property type="match status" value="1"/>
</dbReference>
<evidence type="ECO:0000313" key="6">
    <source>
        <dbReference type="Proteomes" id="UP000193642"/>
    </source>
</evidence>
<dbReference type="InterPro" id="IPR000555">
    <property type="entry name" value="JAMM/MPN+_dom"/>
</dbReference>
<sequence>MDDDLDIGDAVDAIDPTAAVGFTLIKEGEIEDDDDADLKRAIKLSLASISNTTQNQPETASSSSKSIPPQTPIPTHPKPYSVSASASEEPELAQSSALTLDPYHAHPLEVKACPEFFTKESQNPYQKNGKLKANLKNAERYLKIRNTIVNEWQRIKPKYLLKSAVRPLLKGQGDVHAITRVHEFLERIGCINSDADFTGVKASSIPSNLKRRKNLKKEKGMEKGRELGGIRLMRSLFDTLITWSDREVVKRQRRVRNRNGEWVDKSELGDGRTIVHGEDGKPLSDEEPMTAADIAEEKRLMMKNAKYFTDEELMKRTQLQREYYHYGNDMDDDMNEFRLIPLQNYEQQEKQPPFQVIVDSNVQLVIDFHAHLAETEIIGLLGGTYNSQERVLCVDEVFPCKSISTTIQCEIDPESEVKAHIHFASKGKVVVGWYHSHPTFDPNPSIRDIETQTDHQHLFLRDGDGIEPFVGAIYSPYDSRTEGVISRAEWMCVGDQLSSTGKYRVPFSCSSKIIPSKGVPASILAQVLNLVDEFKDYEHRVDLNYMFKPNMSRLDKLLGALQIHAYTSVDLETDDVTRAMAAADEFVAKVKEKLVQSFVK</sequence>
<dbReference type="Gene3D" id="3.40.140.10">
    <property type="entry name" value="Cytidine Deaminase, domain 2"/>
    <property type="match status" value="1"/>
</dbReference>